<dbReference type="EnsemblMetazoa" id="XM_028658046.1">
    <property type="protein sequence ID" value="XP_028513847.1"/>
    <property type="gene ID" value="LOC114574710"/>
</dbReference>
<accession>A0A913YH63</accession>
<dbReference type="OrthoDB" id="10565096at2759"/>
<dbReference type="RefSeq" id="XP_028513847.1">
    <property type="nucleotide sequence ID" value="XM_028658046.1"/>
</dbReference>
<keyword evidence="3" id="KW-1185">Reference proteome</keyword>
<proteinExistence type="predicted"/>
<feature type="compositionally biased region" description="Basic and acidic residues" evidence="1">
    <location>
        <begin position="8"/>
        <end position="18"/>
    </location>
</feature>
<organism evidence="2 3">
    <name type="scientific">Exaiptasia diaphana</name>
    <name type="common">Tropical sea anemone</name>
    <name type="synonym">Aiptasia pulchella</name>
    <dbReference type="NCBI Taxonomy" id="2652724"/>
    <lineage>
        <taxon>Eukaryota</taxon>
        <taxon>Metazoa</taxon>
        <taxon>Cnidaria</taxon>
        <taxon>Anthozoa</taxon>
        <taxon>Hexacorallia</taxon>
        <taxon>Actiniaria</taxon>
        <taxon>Aiptasiidae</taxon>
        <taxon>Exaiptasia</taxon>
    </lineage>
</organism>
<dbReference type="GeneID" id="114574710"/>
<dbReference type="KEGG" id="epa:114574710"/>
<dbReference type="AlphaFoldDB" id="A0A913YH63"/>
<feature type="region of interest" description="Disordered" evidence="1">
    <location>
        <begin position="1"/>
        <end position="25"/>
    </location>
</feature>
<evidence type="ECO:0000313" key="3">
    <source>
        <dbReference type="Proteomes" id="UP000887567"/>
    </source>
</evidence>
<name>A0A913YH63_EXADI</name>
<sequence length="170" mass="20086">MKKSKLPTVEERNEANKDNEEEEEDAITTLGKRYMDLKATWWGNLTEREHELYHERPAYISMRNYVESNGDEAMLLNCTFRYIVQAMKKTLKIHDRNRLAVAMWDWKLGCIERSKLHGYYDTLDTVGIAQELIDLNVLDQPAPPFIIYPRFYVDPTWMDPHAETKSEPED</sequence>
<reference evidence="2" key="1">
    <citation type="submission" date="2022-11" db="UniProtKB">
        <authorList>
            <consortium name="EnsemblMetazoa"/>
        </authorList>
    </citation>
    <scope>IDENTIFICATION</scope>
</reference>
<evidence type="ECO:0000313" key="2">
    <source>
        <dbReference type="EnsemblMetazoa" id="XP_028513847.1"/>
    </source>
</evidence>
<evidence type="ECO:0000256" key="1">
    <source>
        <dbReference type="SAM" id="MobiDB-lite"/>
    </source>
</evidence>
<dbReference type="Proteomes" id="UP000887567">
    <property type="component" value="Unplaced"/>
</dbReference>
<protein>
    <submittedName>
        <fullName evidence="2">Uncharacterized protein</fullName>
    </submittedName>
</protein>